<reference evidence="2" key="1">
    <citation type="journal article" date="2012" name="PLoS Negl. Trop. Dis.">
        <title>A systematically improved high quality genome and transcriptome of the human blood fluke Schistosoma mansoni.</title>
        <authorList>
            <person name="Protasio A.V."/>
            <person name="Tsai I.J."/>
            <person name="Babbage A."/>
            <person name="Nichol S."/>
            <person name="Hunt M."/>
            <person name="Aslett M.A."/>
            <person name="De Silva N."/>
            <person name="Velarde G.S."/>
            <person name="Anderson T.J."/>
            <person name="Clark R.C."/>
            <person name="Davidson C."/>
            <person name="Dillon G.P."/>
            <person name="Holroyd N.E."/>
            <person name="LoVerde P.T."/>
            <person name="Lloyd C."/>
            <person name="McQuillan J."/>
            <person name="Oliveira G."/>
            <person name="Otto T.D."/>
            <person name="Parker-Manuel S.J."/>
            <person name="Quail M.A."/>
            <person name="Wilson R.A."/>
            <person name="Zerlotini A."/>
            <person name="Dunne D.W."/>
            <person name="Berriman M."/>
        </authorList>
    </citation>
    <scope>NUCLEOTIDE SEQUENCE [LARGE SCALE GENOMIC DNA]</scope>
    <source>
        <strain evidence="2">Puerto Rican</strain>
    </source>
</reference>
<reference evidence="3" key="2">
    <citation type="submission" date="2019-11" db="UniProtKB">
        <authorList>
            <consortium name="WormBaseParasite"/>
        </authorList>
    </citation>
    <scope>IDENTIFICATION</scope>
    <source>
        <strain evidence="3">Puerto Rican</strain>
    </source>
</reference>
<dbReference type="InParanoid" id="A0A5K4FD78"/>
<sequence length="452" mass="54854">MNQLIKIKRLFRTYKFLHIFLKINILSILIYFLLIIINNYRFPNINYHASIVRDREELRLAHLRTLMYDWYDQGKIPFVYQAPQSLNNKHGIVISIMTSNRVQYQIDNYQPNYLTQSLSTLIKLIFDDITKYGYRFKYIYIMICLNGTNINELSNIYEIIQLIDQYSIYPLHNNQLTTYINLSIPCQFINDMSNCMLKSIDLIKKQQEQYDNDYILIIKEDMIAINNLFDILWRLIMQQSMHHYDHKLGMIQLYSYKNVIRFPFYHPMDRQLFQFIFTCLLFITFIIFFIYLCVPFNKQSSSRYGLYKFYLIINFFITLFIIIWLYGLNNLWIQLFNLFLISHHYNDVVIQLNNKLYYPKMDMIMANLYPIEQVKQISYYLKQSIELCENKSLWNLKPNESKYTQLITSYFISNAKQIFTVYMNLFKHCGLYSNEEEEEEEKRILNPADVEY</sequence>
<feature type="transmembrane region" description="Helical" evidence="1">
    <location>
        <begin position="272"/>
        <end position="294"/>
    </location>
</feature>
<evidence type="ECO:0000313" key="2">
    <source>
        <dbReference type="Proteomes" id="UP000008854"/>
    </source>
</evidence>
<organism evidence="2 3">
    <name type="scientific">Schistosoma mansoni</name>
    <name type="common">Blood fluke</name>
    <dbReference type="NCBI Taxonomy" id="6183"/>
    <lineage>
        <taxon>Eukaryota</taxon>
        <taxon>Metazoa</taxon>
        <taxon>Spiralia</taxon>
        <taxon>Lophotrochozoa</taxon>
        <taxon>Platyhelminthes</taxon>
        <taxon>Trematoda</taxon>
        <taxon>Digenea</taxon>
        <taxon>Strigeidida</taxon>
        <taxon>Schistosomatoidea</taxon>
        <taxon>Schistosomatidae</taxon>
        <taxon>Schistosoma</taxon>
    </lineage>
</organism>
<dbReference type="STRING" id="6183.A0A5K4FD78"/>
<keyword evidence="1" id="KW-0472">Membrane</keyword>
<accession>A0A5K4FD78</accession>
<dbReference type="Proteomes" id="UP000008854">
    <property type="component" value="Unassembled WGS sequence"/>
</dbReference>
<dbReference type="AlphaFoldDB" id="A0A5K4FD78"/>
<dbReference type="WBParaSite" id="Smp_341840.1">
    <property type="protein sequence ID" value="Smp_341840.1"/>
    <property type="gene ID" value="Smp_341840"/>
</dbReference>
<keyword evidence="1" id="KW-0812">Transmembrane</keyword>
<evidence type="ECO:0000313" key="3">
    <source>
        <dbReference type="WBParaSite" id="Smp_341840.1"/>
    </source>
</evidence>
<protein>
    <submittedName>
        <fullName evidence="3">Transmembrane protein</fullName>
    </submittedName>
</protein>
<keyword evidence="2" id="KW-1185">Reference proteome</keyword>
<keyword evidence="1" id="KW-1133">Transmembrane helix</keyword>
<feature type="transmembrane region" description="Helical" evidence="1">
    <location>
        <begin position="306"/>
        <end position="326"/>
    </location>
</feature>
<feature type="transmembrane region" description="Helical" evidence="1">
    <location>
        <begin position="16"/>
        <end position="37"/>
    </location>
</feature>
<proteinExistence type="predicted"/>
<name>A0A5K4FD78_SCHMA</name>
<evidence type="ECO:0000256" key="1">
    <source>
        <dbReference type="SAM" id="Phobius"/>
    </source>
</evidence>